<evidence type="ECO:0000256" key="9">
    <source>
        <dbReference type="ARBA" id="ARBA00022989"/>
    </source>
</evidence>
<evidence type="ECO:0000256" key="7">
    <source>
        <dbReference type="ARBA" id="ARBA00022801"/>
    </source>
</evidence>
<reference evidence="14 15" key="1">
    <citation type="journal article" date="2021" name="bioRxiv">
        <title>Unique metabolic strategies in Hadean analogues reveal hints for primordial physiology.</title>
        <authorList>
            <person name="Nobu M.K."/>
            <person name="Nakai R."/>
            <person name="Tamazawa S."/>
            <person name="Mori H."/>
            <person name="Toyoda A."/>
            <person name="Ijiri A."/>
            <person name="Suzuki S."/>
            <person name="Kurokawa K."/>
            <person name="Kamagata Y."/>
            <person name="Tamaki H."/>
        </authorList>
    </citation>
    <scope>NUCLEOTIDE SEQUENCE [LARGE SCALE GENOMIC DNA]</scope>
    <source>
        <strain evidence="14">BS525</strain>
    </source>
</reference>
<comment type="caution">
    <text evidence="14">The sequence shown here is derived from an EMBL/GenBank/DDBJ whole genome shotgun (WGS) entry which is preliminary data.</text>
</comment>
<dbReference type="EC" id="3.4.24.-" evidence="12"/>
<feature type="binding site" evidence="12">
    <location>
        <position position="219"/>
    </location>
    <ligand>
        <name>Zn(2+)</name>
        <dbReference type="ChEBI" id="CHEBI:29105"/>
        <note>catalytic</note>
    </ligand>
</feature>
<dbReference type="Gene3D" id="3.30.2010.10">
    <property type="entry name" value="Metalloproteases ('zincins'), catalytic domain"/>
    <property type="match status" value="1"/>
</dbReference>
<evidence type="ECO:0000259" key="13">
    <source>
        <dbReference type="Pfam" id="PF01435"/>
    </source>
</evidence>
<keyword evidence="4 12" id="KW-0645">Protease</keyword>
<dbReference type="GO" id="GO:0008270">
    <property type="term" value="F:zinc ion binding"/>
    <property type="evidence" value="ECO:0007669"/>
    <property type="project" value="UniProtKB-UniRule"/>
</dbReference>
<keyword evidence="11 12" id="KW-0472">Membrane</keyword>
<proteinExistence type="inferred from homology"/>
<dbReference type="PANTHER" id="PTHR43221">
    <property type="entry name" value="PROTEASE HTPX"/>
    <property type="match status" value="1"/>
</dbReference>
<dbReference type="Pfam" id="PF01435">
    <property type="entry name" value="Peptidase_M48"/>
    <property type="match status" value="1"/>
</dbReference>
<protein>
    <recommendedName>
        <fullName evidence="12">Protease HtpX homolog</fullName>
        <ecNumber evidence="12">3.4.24.-</ecNumber>
    </recommendedName>
</protein>
<evidence type="ECO:0000256" key="1">
    <source>
        <dbReference type="ARBA" id="ARBA00004651"/>
    </source>
</evidence>
<feature type="binding site" evidence="12">
    <location>
        <position position="147"/>
    </location>
    <ligand>
        <name>Zn(2+)</name>
        <dbReference type="ChEBI" id="CHEBI:29105"/>
        <note>catalytic</note>
    </ligand>
</feature>
<gene>
    <name evidence="14" type="primary">htpX_2</name>
    <name evidence="12" type="synonym">htpX</name>
    <name evidence="14" type="ORF">DDT42_00969</name>
</gene>
<evidence type="ECO:0000256" key="10">
    <source>
        <dbReference type="ARBA" id="ARBA00023049"/>
    </source>
</evidence>
<name>A0A9E2BHE2_PSYF1</name>
<dbReference type="GO" id="GO:0006508">
    <property type="term" value="P:proteolysis"/>
    <property type="evidence" value="ECO:0007669"/>
    <property type="project" value="UniProtKB-KW"/>
</dbReference>
<dbReference type="InterPro" id="IPR001915">
    <property type="entry name" value="Peptidase_M48"/>
</dbReference>
<feature type="transmembrane region" description="Helical" evidence="12">
    <location>
        <begin position="153"/>
        <end position="178"/>
    </location>
</feature>
<keyword evidence="5 12" id="KW-0812">Transmembrane</keyword>
<dbReference type="Proteomes" id="UP000811545">
    <property type="component" value="Unassembled WGS sequence"/>
</dbReference>
<keyword evidence="3 12" id="KW-1003">Cell membrane</keyword>
<keyword evidence="8 12" id="KW-0862">Zinc</keyword>
<feature type="transmembrane region" description="Helical" evidence="12">
    <location>
        <begin position="38"/>
        <end position="60"/>
    </location>
</feature>
<feature type="transmembrane region" description="Helical" evidence="12">
    <location>
        <begin position="190"/>
        <end position="210"/>
    </location>
</feature>
<evidence type="ECO:0000256" key="5">
    <source>
        <dbReference type="ARBA" id="ARBA00022692"/>
    </source>
</evidence>
<sequence length="295" mass="32431">MSLTGQIRQNISISLILVMLMSGIIVGIGYIFDFYYGYHGFLTGMAVVFASITSVGSYWYSDKLVLSLSAAREAPYSEYRYLHNITEGLAIAAGIPKPKLFIIDDPAANAFATGRNPANGVIVVSTGLLNLLNRQEIEGVIAHEIGHLKNYDVLLGTIAAVLVGSVVILRDVILRFGFRKGVKRGRGGNPLLLIIGVLLLILAPFFMTLIKFAVSRQREFLADATSAYLTRFPDGLIKALEKLEANKKIPLFTSEAMAHLYIVNPFSQSFDQIYLLSTHPPIEARVLRLKSIRGL</sequence>
<feature type="domain" description="Peptidase M48" evidence="13">
    <location>
        <begin position="80"/>
        <end position="291"/>
    </location>
</feature>
<comment type="subcellular location">
    <subcellularLocation>
        <location evidence="1 12">Cell membrane</location>
        <topology evidence="1 12">Multi-pass membrane protein</topology>
    </subcellularLocation>
</comment>
<feature type="transmembrane region" description="Helical" evidence="12">
    <location>
        <begin position="12"/>
        <end position="32"/>
    </location>
</feature>
<keyword evidence="9 12" id="KW-1133">Transmembrane helix</keyword>
<evidence type="ECO:0000256" key="3">
    <source>
        <dbReference type="ARBA" id="ARBA00022475"/>
    </source>
</evidence>
<evidence type="ECO:0000256" key="11">
    <source>
        <dbReference type="ARBA" id="ARBA00023136"/>
    </source>
</evidence>
<feature type="binding site" evidence="12">
    <location>
        <position position="143"/>
    </location>
    <ligand>
        <name>Zn(2+)</name>
        <dbReference type="ChEBI" id="CHEBI:29105"/>
        <note>catalytic</note>
    </ligand>
</feature>
<dbReference type="PANTHER" id="PTHR43221:SF1">
    <property type="entry name" value="PROTEASE HTPX"/>
    <property type="match status" value="1"/>
</dbReference>
<evidence type="ECO:0000313" key="14">
    <source>
        <dbReference type="EMBL" id="MBT9145099.1"/>
    </source>
</evidence>
<organism evidence="14 15">
    <name type="scientific">Psychracetigena formicireducens</name>
    <dbReference type="NCBI Taxonomy" id="2986056"/>
    <lineage>
        <taxon>Bacteria</taxon>
        <taxon>Bacillati</taxon>
        <taxon>Candidatus Lithacetigenota</taxon>
        <taxon>Candidatus Psychracetigena</taxon>
    </lineage>
</organism>
<dbReference type="GO" id="GO:0005886">
    <property type="term" value="C:plasma membrane"/>
    <property type="evidence" value="ECO:0007669"/>
    <property type="project" value="UniProtKB-SubCell"/>
</dbReference>
<keyword evidence="10 12" id="KW-0482">Metalloprotease</keyword>
<keyword evidence="7 12" id="KW-0378">Hydrolase</keyword>
<evidence type="ECO:0000256" key="8">
    <source>
        <dbReference type="ARBA" id="ARBA00022833"/>
    </source>
</evidence>
<evidence type="ECO:0000256" key="4">
    <source>
        <dbReference type="ARBA" id="ARBA00022670"/>
    </source>
</evidence>
<evidence type="ECO:0000313" key="15">
    <source>
        <dbReference type="Proteomes" id="UP000811545"/>
    </source>
</evidence>
<dbReference type="AlphaFoldDB" id="A0A9E2BHE2"/>
<dbReference type="InterPro" id="IPR050083">
    <property type="entry name" value="HtpX_protease"/>
</dbReference>
<dbReference type="GO" id="GO:0004222">
    <property type="term" value="F:metalloendopeptidase activity"/>
    <property type="evidence" value="ECO:0007669"/>
    <property type="project" value="UniProtKB-UniRule"/>
</dbReference>
<dbReference type="HAMAP" id="MF_00188">
    <property type="entry name" value="Pept_M48_protease_HtpX"/>
    <property type="match status" value="1"/>
</dbReference>
<evidence type="ECO:0000256" key="12">
    <source>
        <dbReference type="HAMAP-Rule" id="MF_00188"/>
    </source>
</evidence>
<accession>A0A9E2BHE2</accession>
<comment type="cofactor">
    <cofactor evidence="12">
        <name>Zn(2+)</name>
        <dbReference type="ChEBI" id="CHEBI:29105"/>
    </cofactor>
    <text evidence="12">Binds 1 zinc ion per subunit.</text>
</comment>
<dbReference type="EMBL" id="QLTW01000048">
    <property type="protein sequence ID" value="MBT9145099.1"/>
    <property type="molecule type" value="Genomic_DNA"/>
</dbReference>
<feature type="active site" evidence="12">
    <location>
        <position position="144"/>
    </location>
</feature>
<evidence type="ECO:0000256" key="6">
    <source>
        <dbReference type="ARBA" id="ARBA00022723"/>
    </source>
</evidence>
<evidence type="ECO:0000256" key="2">
    <source>
        <dbReference type="ARBA" id="ARBA00009779"/>
    </source>
</evidence>
<keyword evidence="6 12" id="KW-0479">Metal-binding</keyword>
<comment type="similarity">
    <text evidence="2 12">Belongs to the peptidase M48B family.</text>
</comment>
<dbReference type="InterPro" id="IPR022919">
    <property type="entry name" value="Pept_M48_protease_HtpX"/>
</dbReference>